<protein>
    <submittedName>
        <fullName evidence="3">NIPSNAP family protein</fullName>
    </submittedName>
</protein>
<feature type="chain" id="PRO_5037579361" evidence="1">
    <location>
        <begin position="27"/>
        <end position="263"/>
    </location>
</feature>
<evidence type="ECO:0000256" key="1">
    <source>
        <dbReference type="SAM" id="SignalP"/>
    </source>
</evidence>
<dbReference type="SUPFAM" id="SSF54909">
    <property type="entry name" value="Dimeric alpha+beta barrel"/>
    <property type="match status" value="2"/>
</dbReference>
<keyword evidence="4" id="KW-1185">Reference proteome</keyword>
<evidence type="ECO:0000259" key="2">
    <source>
        <dbReference type="Pfam" id="PF07978"/>
    </source>
</evidence>
<dbReference type="Pfam" id="PF07978">
    <property type="entry name" value="NIPSNAP"/>
    <property type="match status" value="1"/>
</dbReference>
<dbReference type="AlphaFoldDB" id="A0A939EUY2"/>
<dbReference type="InterPro" id="IPR011008">
    <property type="entry name" value="Dimeric_a/b-barrel"/>
</dbReference>
<comment type="caution">
    <text evidence="3">The sequence shown here is derived from an EMBL/GenBank/DDBJ whole genome shotgun (WGS) entry which is preliminary data.</text>
</comment>
<dbReference type="Gene3D" id="3.30.70.100">
    <property type="match status" value="2"/>
</dbReference>
<feature type="domain" description="NIPSNAP" evidence="2">
    <location>
        <begin position="158"/>
        <end position="261"/>
    </location>
</feature>
<keyword evidence="1" id="KW-0732">Signal</keyword>
<evidence type="ECO:0000313" key="4">
    <source>
        <dbReference type="Proteomes" id="UP000664144"/>
    </source>
</evidence>
<proteinExistence type="predicted"/>
<gene>
    <name evidence="3" type="ORF">J0X19_08545</name>
</gene>
<name>A0A939EUY2_9BACT</name>
<sequence>MKKTVGVAGIMLAAFFLLLGSHLALAKPPTSSAYFELRVYHMKTSQQEARIDSFLRLHYLPAMRAQNIPHVGVFKPLSNDTATDKKIYVFTPFKSLKHWEQVKAGKPSVAETSASDYTGAAHNAPAYQRQETIFLKAFDLMPAVAASRLQGPRPERVYELRSYESASEKLARNKVQMFNQGGEVKLFSRLGFNAVFYGEVVFGAHMPNLMYMTSFDNMAARDQHWKAFGSDPEWKSLSAKSEYQNNVSHIDIVFLRSASYSAL</sequence>
<reference evidence="3" key="1">
    <citation type="submission" date="2021-03" db="EMBL/GenBank/DDBJ databases">
        <authorList>
            <person name="Kim M.K."/>
        </authorList>
    </citation>
    <scope>NUCLEOTIDE SEQUENCE</scope>
    <source>
        <strain evidence="3">BT186</strain>
    </source>
</reference>
<dbReference type="RefSeq" id="WP_206983865.1">
    <property type="nucleotide sequence ID" value="NZ_JAFLQZ010000004.1"/>
</dbReference>
<accession>A0A939EUY2</accession>
<organism evidence="3 4">
    <name type="scientific">Hymenobacter telluris</name>
    <dbReference type="NCBI Taxonomy" id="2816474"/>
    <lineage>
        <taxon>Bacteria</taxon>
        <taxon>Pseudomonadati</taxon>
        <taxon>Bacteroidota</taxon>
        <taxon>Cytophagia</taxon>
        <taxon>Cytophagales</taxon>
        <taxon>Hymenobacteraceae</taxon>
        <taxon>Hymenobacter</taxon>
    </lineage>
</organism>
<evidence type="ECO:0000313" key="3">
    <source>
        <dbReference type="EMBL" id="MBO0357990.1"/>
    </source>
</evidence>
<dbReference type="EMBL" id="JAFLQZ010000004">
    <property type="protein sequence ID" value="MBO0357990.1"/>
    <property type="molecule type" value="Genomic_DNA"/>
</dbReference>
<dbReference type="InterPro" id="IPR012577">
    <property type="entry name" value="NIPSNAP"/>
</dbReference>
<feature type="signal peptide" evidence="1">
    <location>
        <begin position="1"/>
        <end position="26"/>
    </location>
</feature>
<dbReference type="Proteomes" id="UP000664144">
    <property type="component" value="Unassembled WGS sequence"/>
</dbReference>